<reference evidence="5 6" key="1">
    <citation type="journal article" date="2012" name="G3 (Bethesda)">
        <title>Pichia sorbitophila, an interspecies yeast hybrid reveals early steps of genome resolution following polyploidization.</title>
        <authorList>
            <person name="Leh Louis V."/>
            <person name="Despons L."/>
            <person name="Friedrich A."/>
            <person name="Martin T."/>
            <person name="Durrens P."/>
            <person name="Casaregola S."/>
            <person name="Neuveglise C."/>
            <person name="Fairhead C."/>
            <person name="Marck C."/>
            <person name="Cruz J.A."/>
            <person name="Straub M.L."/>
            <person name="Kugler V."/>
            <person name="Sacerdot C."/>
            <person name="Uzunov Z."/>
            <person name="Thierry A."/>
            <person name="Weiss S."/>
            <person name="Bleykasten C."/>
            <person name="De Montigny J."/>
            <person name="Jacques N."/>
            <person name="Jung P."/>
            <person name="Lemaire M."/>
            <person name="Mallet S."/>
            <person name="Morel G."/>
            <person name="Richard G.F."/>
            <person name="Sarkar A."/>
            <person name="Savel G."/>
            <person name="Schacherer J."/>
            <person name="Seret M.L."/>
            <person name="Talla E."/>
            <person name="Samson G."/>
            <person name="Jubin C."/>
            <person name="Poulain J."/>
            <person name="Vacherie B."/>
            <person name="Barbe V."/>
            <person name="Pelletier E."/>
            <person name="Sherman D.J."/>
            <person name="Westhof E."/>
            <person name="Weissenbach J."/>
            <person name="Baret P.V."/>
            <person name="Wincker P."/>
            <person name="Gaillardin C."/>
            <person name="Dujon B."/>
            <person name="Souciet J.L."/>
        </authorList>
    </citation>
    <scope>NUCLEOTIDE SEQUENCE [LARGE SCALE GENOMIC DNA]</scope>
    <source>
        <strain evidence="6">ATCC MYA-4447 / BCRC 22081 / CBS 7064 / NBRC 10061 / NRRL Y-12695</strain>
    </source>
</reference>
<evidence type="ECO:0000313" key="5">
    <source>
        <dbReference type="EMBL" id="CCE78679.1"/>
    </source>
</evidence>
<dbReference type="PANTHER" id="PTHR24123:SF33">
    <property type="entry name" value="PROTEIN HOS4"/>
    <property type="match status" value="1"/>
</dbReference>
<dbReference type="PROSITE" id="PS50088">
    <property type="entry name" value="ANK_REPEAT"/>
    <property type="match status" value="1"/>
</dbReference>
<dbReference type="Gene3D" id="1.25.40.20">
    <property type="entry name" value="Ankyrin repeat-containing domain"/>
    <property type="match status" value="2"/>
</dbReference>
<dbReference type="SUPFAM" id="SSF48403">
    <property type="entry name" value="Ankyrin repeat"/>
    <property type="match status" value="1"/>
</dbReference>
<dbReference type="InterPro" id="IPR036770">
    <property type="entry name" value="Ankyrin_rpt-contain_sf"/>
</dbReference>
<dbReference type="EMBL" id="FO082056">
    <property type="protein sequence ID" value="CCE78679.1"/>
    <property type="molecule type" value="Genomic_DNA"/>
</dbReference>
<keyword evidence="2 3" id="KW-0040">ANK repeat</keyword>
<keyword evidence="1" id="KW-0677">Repeat</keyword>
<dbReference type="InterPro" id="IPR051165">
    <property type="entry name" value="Multifunctional_ANK_Repeat"/>
</dbReference>
<feature type="region of interest" description="Disordered" evidence="4">
    <location>
        <begin position="487"/>
        <end position="548"/>
    </location>
</feature>
<dbReference type="InParanoid" id="G8YPU4"/>
<dbReference type="PANTHER" id="PTHR24123">
    <property type="entry name" value="ANKYRIN REPEAT-CONTAINING"/>
    <property type="match status" value="1"/>
</dbReference>
<evidence type="ECO:0000256" key="2">
    <source>
        <dbReference type="ARBA" id="ARBA00023043"/>
    </source>
</evidence>
<dbReference type="STRING" id="559304.G8YPU4"/>
<dbReference type="OrthoDB" id="823504at2759"/>
<organism evidence="5 6">
    <name type="scientific">Pichia sorbitophila (strain ATCC MYA-4447 / BCRC 22081 / CBS 7064 / NBRC 10061 / NRRL Y-12695)</name>
    <name type="common">Hybrid yeast</name>
    <dbReference type="NCBI Taxonomy" id="559304"/>
    <lineage>
        <taxon>Eukaryota</taxon>
        <taxon>Fungi</taxon>
        <taxon>Dikarya</taxon>
        <taxon>Ascomycota</taxon>
        <taxon>Saccharomycotina</taxon>
        <taxon>Pichiomycetes</taxon>
        <taxon>Debaryomycetaceae</taxon>
        <taxon>Millerozyma</taxon>
    </lineage>
</organism>
<feature type="compositionally biased region" description="Low complexity" evidence="4">
    <location>
        <begin position="491"/>
        <end position="503"/>
    </location>
</feature>
<evidence type="ECO:0000256" key="3">
    <source>
        <dbReference type="PROSITE-ProRule" id="PRU00023"/>
    </source>
</evidence>
<feature type="compositionally biased region" description="Polar residues" evidence="4">
    <location>
        <begin position="517"/>
        <end position="528"/>
    </location>
</feature>
<dbReference type="Proteomes" id="UP000005222">
    <property type="component" value="Chromosome D"/>
</dbReference>
<name>G8YPU4_PICSO</name>
<feature type="compositionally biased region" description="Polar residues" evidence="4">
    <location>
        <begin position="537"/>
        <end position="548"/>
    </location>
</feature>
<dbReference type="eggNOG" id="KOG0504">
    <property type="taxonomic scope" value="Eukaryota"/>
</dbReference>
<dbReference type="OMA" id="LHLCFQY"/>
<dbReference type="SMART" id="SM00248">
    <property type="entry name" value="ANK"/>
    <property type="match status" value="4"/>
</dbReference>
<accession>G8YPU4</accession>
<feature type="repeat" description="ANK" evidence="3">
    <location>
        <begin position="120"/>
        <end position="152"/>
    </location>
</feature>
<sequence length="548" mass="61063">MIEPSERLRNAIREGDLPITKRLLARFPELWLNTDSSNQGWSNLHLASYHGNYLICYHLVSFINKRTRDIEQEYALLDLLTFDGLSVLHLPIINHYSQTLHYLLQEFPGKHWVNHPGGKEARTPLHFACVYGFKEGIKLLLEFGADWTAQDNNGNTCFHLCFEYGNYECLLELLKTIMVYEKEKGNDINIIERIESMKNSQGWPTVDYSYSFEFLEKYKFLKQELYVFEQELADSNYSHSDTNLSDISLSLTKGSVISFQDSQVPIGGSAGTPGLNKTQSFVNMRKPSDSGHHDRVGAKLRAHSVSLPSATSASEQSSSRTRNHVDRRRSSTLYNSVTSNPLGTTNRAPSGSPHTPIPQNFVHKTPSLKSVTISSSVRGNGSDSITSPQSSVSINSLNSGSPTHVSSRRRSINNIAMTPLQGSYPNMDNRIAMSPLSSSERNAASQHKQGNYQPVLYQDSEEDESTISSGDTNLANQNHKIVIQNTPKGASSFSSDLSSQAKSPSPTPTYHGLLRRQISSSTLHNPTDNESDHMKGSNISSISFNRVR</sequence>
<feature type="compositionally biased region" description="Basic and acidic residues" evidence="4">
    <location>
        <begin position="286"/>
        <end position="297"/>
    </location>
</feature>
<dbReference type="AlphaFoldDB" id="G8YPU4"/>
<evidence type="ECO:0000256" key="4">
    <source>
        <dbReference type="SAM" id="MobiDB-lite"/>
    </source>
</evidence>
<proteinExistence type="predicted"/>
<dbReference type="FunCoup" id="G8YPU4">
    <property type="interactions" value="78"/>
</dbReference>
<evidence type="ECO:0000256" key="1">
    <source>
        <dbReference type="ARBA" id="ARBA00022737"/>
    </source>
</evidence>
<feature type="compositionally biased region" description="Polar residues" evidence="4">
    <location>
        <begin position="331"/>
        <end position="353"/>
    </location>
</feature>
<feature type="compositionally biased region" description="Low complexity" evidence="4">
    <location>
        <begin position="387"/>
        <end position="401"/>
    </location>
</feature>
<gene>
    <name evidence="5" type="primary">Piso0_000706</name>
    <name evidence="5" type="ORF">GNLVRS01_PISO0D02357g</name>
</gene>
<dbReference type="InterPro" id="IPR002110">
    <property type="entry name" value="Ankyrin_rpt"/>
</dbReference>
<feature type="compositionally biased region" description="Polar residues" evidence="4">
    <location>
        <begin position="367"/>
        <end position="386"/>
    </location>
</feature>
<feature type="compositionally biased region" description="Polar residues" evidence="4">
    <location>
        <begin position="412"/>
        <end position="426"/>
    </location>
</feature>
<feature type="compositionally biased region" description="Low complexity" evidence="4">
    <location>
        <begin position="306"/>
        <end position="319"/>
    </location>
</feature>
<evidence type="ECO:0000313" key="6">
    <source>
        <dbReference type="Proteomes" id="UP000005222"/>
    </source>
</evidence>
<dbReference type="Pfam" id="PF12796">
    <property type="entry name" value="Ank_2"/>
    <property type="match status" value="1"/>
</dbReference>
<dbReference type="HOGENOM" id="CLU_468501_0_0_1"/>
<dbReference type="PROSITE" id="PS50297">
    <property type="entry name" value="ANK_REP_REGION"/>
    <property type="match status" value="1"/>
</dbReference>
<feature type="region of interest" description="Disordered" evidence="4">
    <location>
        <begin position="268"/>
        <end position="452"/>
    </location>
</feature>
<feature type="compositionally biased region" description="Polar residues" evidence="4">
    <location>
        <begin position="435"/>
        <end position="452"/>
    </location>
</feature>
<keyword evidence="6" id="KW-1185">Reference proteome</keyword>
<protein>
    <submittedName>
        <fullName evidence="5">Piso0_000706 protein</fullName>
    </submittedName>
</protein>